<evidence type="ECO:0000313" key="2">
    <source>
        <dbReference type="EMBL" id="KKR34229.1"/>
    </source>
</evidence>
<dbReference type="PANTHER" id="PTHR42831:SF1">
    <property type="entry name" value="FE-S PROTEIN MATURATION AUXILIARY FACTOR YITW"/>
    <property type="match status" value="1"/>
</dbReference>
<dbReference type="Pfam" id="PF01883">
    <property type="entry name" value="FeS_assembly_P"/>
    <property type="match status" value="1"/>
</dbReference>
<protein>
    <recommendedName>
        <fullName evidence="1">MIP18 family-like domain-containing protein</fullName>
    </recommendedName>
</protein>
<evidence type="ECO:0000259" key="1">
    <source>
        <dbReference type="Pfam" id="PF01883"/>
    </source>
</evidence>
<dbReference type="InterPro" id="IPR052339">
    <property type="entry name" value="Fe-S_Maturation_MIP18"/>
</dbReference>
<feature type="domain" description="MIP18 family-like" evidence="1">
    <location>
        <begin position="5"/>
        <end position="76"/>
    </location>
</feature>
<dbReference type="InterPro" id="IPR034904">
    <property type="entry name" value="FSCA_dom_sf"/>
</dbReference>
<dbReference type="PANTHER" id="PTHR42831">
    <property type="entry name" value="FE-S PROTEIN MATURATION AUXILIARY FACTOR YITW"/>
    <property type="match status" value="1"/>
</dbReference>
<gene>
    <name evidence="2" type="ORF">UT63_C0004G0016</name>
</gene>
<dbReference type="Proteomes" id="UP000034539">
    <property type="component" value="Unassembled WGS sequence"/>
</dbReference>
<organism evidence="2 3">
    <name type="scientific">Candidatus Gottesmanbacteria bacterium GW2011_GWC2_39_8</name>
    <dbReference type="NCBI Taxonomy" id="1618450"/>
    <lineage>
        <taxon>Bacteria</taxon>
        <taxon>Candidatus Gottesmaniibacteriota</taxon>
    </lineage>
</organism>
<evidence type="ECO:0000313" key="3">
    <source>
        <dbReference type="Proteomes" id="UP000034539"/>
    </source>
</evidence>
<reference evidence="2 3" key="1">
    <citation type="journal article" date="2015" name="Nature">
        <title>rRNA introns, odd ribosomes, and small enigmatic genomes across a large radiation of phyla.</title>
        <authorList>
            <person name="Brown C.T."/>
            <person name="Hug L.A."/>
            <person name="Thomas B.C."/>
            <person name="Sharon I."/>
            <person name="Castelle C.J."/>
            <person name="Singh A."/>
            <person name="Wilkins M.J."/>
            <person name="Williams K.H."/>
            <person name="Banfield J.F."/>
        </authorList>
    </citation>
    <scope>NUCLEOTIDE SEQUENCE [LARGE SCALE GENOMIC DNA]</scope>
</reference>
<accession>A0A0G0Q1J4</accession>
<sequence length="100" mass="11102">MITKQLILKQLEKVPDPELNISIVDLGLVYDAKVDKKNNVEVVMTLTSMGCPLFSQIEEPIKAELGKIKGIGEITVELTFEPPWTPERMSEKAKAVMGFG</sequence>
<comment type="caution">
    <text evidence="2">The sequence shown here is derived from an EMBL/GenBank/DDBJ whole genome shotgun (WGS) entry which is preliminary data.</text>
</comment>
<dbReference type="EMBL" id="LBXN01000004">
    <property type="protein sequence ID" value="KKR34229.1"/>
    <property type="molecule type" value="Genomic_DNA"/>
</dbReference>
<dbReference type="Gene3D" id="3.30.300.130">
    <property type="entry name" value="Fe-S cluster assembly (FSCA)"/>
    <property type="match status" value="1"/>
</dbReference>
<name>A0A0G0Q1J4_9BACT</name>
<dbReference type="SUPFAM" id="SSF117916">
    <property type="entry name" value="Fe-S cluster assembly (FSCA) domain-like"/>
    <property type="match status" value="1"/>
</dbReference>
<dbReference type="InterPro" id="IPR002744">
    <property type="entry name" value="MIP18-like"/>
</dbReference>
<dbReference type="AlphaFoldDB" id="A0A0G0Q1J4"/>
<proteinExistence type="predicted"/>